<reference evidence="7" key="2">
    <citation type="submission" date="2020-09" db="EMBL/GenBank/DDBJ databases">
        <authorList>
            <person name="Sun Q."/>
            <person name="Ohkuma M."/>
        </authorList>
    </citation>
    <scope>NUCLEOTIDE SEQUENCE</scope>
    <source>
        <strain evidence="7">JCM 4988</strain>
    </source>
</reference>
<sequence length="206" mass="22318">MAHVTAAERRPQLIAAAIELMAREGVTAGSTRAIAAELGVAQATVHYTFGTKADLYRAVLEFLTEELLTGVQLSVARATSLEEALRATADAFWADLAERPELHLLWFELITFSLRSPDLREVVERYHSGITDLAVTVLTETERRTARPFSLPPAELADFFLSGLDGIGMHLLITGGDLPDESTRRALDRLVTAAVGLAYADSPGAE</sequence>
<dbReference type="Proteomes" id="UP000630936">
    <property type="component" value="Unassembled WGS sequence"/>
</dbReference>
<proteinExistence type="predicted"/>
<evidence type="ECO:0000313" key="8">
    <source>
        <dbReference type="Proteomes" id="UP000630936"/>
    </source>
</evidence>
<dbReference type="GO" id="GO:0000976">
    <property type="term" value="F:transcription cis-regulatory region binding"/>
    <property type="evidence" value="ECO:0007669"/>
    <property type="project" value="TreeGrafter"/>
</dbReference>
<name>A0A918UIQ2_9ACTN</name>
<dbReference type="PROSITE" id="PS50977">
    <property type="entry name" value="HTH_TETR_2"/>
    <property type="match status" value="1"/>
</dbReference>
<dbReference type="InterPro" id="IPR050109">
    <property type="entry name" value="HTH-type_TetR-like_transc_reg"/>
</dbReference>
<evidence type="ECO:0000256" key="4">
    <source>
        <dbReference type="ARBA" id="ARBA00023163"/>
    </source>
</evidence>
<keyword evidence="1" id="KW-0678">Repressor</keyword>
<dbReference type="EMBL" id="BMWG01000001">
    <property type="protein sequence ID" value="GGZ14860.1"/>
    <property type="molecule type" value="Genomic_DNA"/>
</dbReference>
<feature type="domain" description="HTH tetR-type" evidence="6">
    <location>
        <begin position="7"/>
        <end position="67"/>
    </location>
</feature>
<dbReference type="SUPFAM" id="SSF46689">
    <property type="entry name" value="Homeodomain-like"/>
    <property type="match status" value="1"/>
</dbReference>
<dbReference type="InterPro" id="IPR001647">
    <property type="entry name" value="HTH_TetR"/>
</dbReference>
<evidence type="ECO:0000259" key="6">
    <source>
        <dbReference type="PROSITE" id="PS50977"/>
    </source>
</evidence>
<dbReference type="RefSeq" id="WP_190121042.1">
    <property type="nucleotide sequence ID" value="NZ_BMWG01000001.1"/>
</dbReference>
<comment type="caution">
    <text evidence="7">The sequence shown here is derived from an EMBL/GenBank/DDBJ whole genome shotgun (WGS) entry which is preliminary data.</text>
</comment>
<accession>A0A918UIQ2</accession>
<gene>
    <name evidence="7" type="ORF">GCM10010387_03870</name>
</gene>
<keyword evidence="2" id="KW-0805">Transcription regulation</keyword>
<evidence type="ECO:0000256" key="3">
    <source>
        <dbReference type="ARBA" id="ARBA00023125"/>
    </source>
</evidence>
<reference evidence="7" key="1">
    <citation type="journal article" date="2014" name="Int. J. Syst. Evol. Microbiol.">
        <title>Complete genome sequence of Corynebacterium casei LMG S-19264T (=DSM 44701T), isolated from a smear-ripened cheese.</title>
        <authorList>
            <consortium name="US DOE Joint Genome Institute (JGI-PGF)"/>
            <person name="Walter F."/>
            <person name="Albersmeier A."/>
            <person name="Kalinowski J."/>
            <person name="Ruckert C."/>
        </authorList>
    </citation>
    <scope>NUCLEOTIDE SEQUENCE</scope>
    <source>
        <strain evidence="7">JCM 4988</strain>
    </source>
</reference>
<evidence type="ECO:0000256" key="5">
    <source>
        <dbReference type="PROSITE-ProRule" id="PRU00335"/>
    </source>
</evidence>
<dbReference type="InterPro" id="IPR009057">
    <property type="entry name" value="Homeodomain-like_sf"/>
</dbReference>
<keyword evidence="4" id="KW-0804">Transcription</keyword>
<evidence type="ECO:0000313" key="7">
    <source>
        <dbReference type="EMBL" id="GGZ14860.1"/>
    </source>
</evidence>
<feature type="DNA-binding region" description="H-T-H motif" evidence="5">
    <location>
        <begin position="30"/>
        <end position="49"/>
    </location>
</feature>
<organism evidence="7 8">
    <name type="scientific">Streptomyces inusitatus</name>
    <dbReference type="NCBI Taxonomy" id="68221"/>
    <lineage>
        <taxon>Bacteria</taxon>
        <taxon>Bacillati</taxon>
        <taxon>Actinomycetota</taxon>
        <taxon>Actinomycetes</taxon>
        <taxon>Kitasatosporales</taxon>
        <taxon>Streptomycetaceae</taxon>
        <taxon>Streptomyces</taxon>
    </lineage>
</organism>
<keyword evidence="3 5" id="KW-0238">DNA-binding</keyword>
<evidence type="ECO:0000256" key="2">
    <source>
        <dbReference type="ARBA" id="ARBA00023015"/>
    </source>
</evidence>
<dbReference type="PANTHER" id="PTHR30055">
    <property type="entry name" value="HTH-TYPE TRANSCRIPTIONAL REGULATOR RUTR"/>
    <property type="match status" value="1"/>
</dbReference>
<dbReference type="PANTHER" id="PTHR30055:SF146">
    <property type="entry name" value="HTH-TYPE TRANSCRIPTIONAL DUAL REGULATOR CECR"/>
    <property type="match status" value="1"/>
</dbReference>
<evidence type="ECO:0000256" key="1">
    <source>
        <dbReference type="ARBA" id="ARBA00022491"/>
    </source>
</evidence>
<protein>
    <recommendedName>
        <fullName evidence="6">HTH tetR-type domain-containing protein</fullName>
    </recommendedName>
</protein>
<keyword evidence="8" id="KW-1185">Reference proteome</keyword>
<dbReference type="Pfam" id="PF13977">
    <property type="entry name" value="TetR_C_6"/>
    <property type="match status" value="1"/>
</dbReference>
<dbReference type="InterPro" id="IPR039538">
    <property type="entry name" value="BetI_C"/>
</dbReference>
<dbReference type="SUPFAM" id="SSF48498">
    <property type="entry name" value="Tetracyclin repressor-like, C-terminal domain"/>
    <property type="match status" value="1"/>
</dbReference>
<dbReference type="InterPro" id="IPR036271">
    <property type="entry name" value="Tet_transcr_reg_TetR-rel_C_sf"/>
</dbReference>
<dbReference type="Gene3D" id="1.10.357.10">
    <property type="entry name" value="Tetracycline Repressor, domain 2"/>
    <property type="match status" value="1"/>
</dbReference>
<dbReference type="Pfam" id="PF00440">
    <property type="entry name" value="TetR_N"/>
    <property type="match status" value="1"/>
</dbReference>
<dbReference type="PRINTS" id="PR00455">
    <property type="entry name" value="HTHTETR"/>
</dbReference>
<dbReference type="GO" id="GO:0003700">
    <property type="term" value="F:DNA-binding transcription factor activity"/>
    <property type="evidence" value="ECO:0007669"/>
    <property type="project" value="TreeGrafter"/>
</dbReference>
<dbReference type="AlphaFoldDB" id="A0A918UIQ2"/>